<protein>
    <submittedName>
        <fullName evidence="2">Type IX secretion system membrane protein PorP/SprF</fullName>
    </submittedName>
</protein>
<feature type="chain" id="PRO_5025480453" evidence="1">
    <location>
        <begin position="21"/>
        <end position="311"/>
    </location>
</feature>
<reference evidence="2 3" key="1">
    <citation type="submission" date="2019-09" db="EMBL/GenBank/DDBJ databases">
        <title>Distinct polysaccharide growth profiles of human intestinal Prevotella copri isolates.</title>
        <authorList>
            <person name="Fehlner-Peach H."/>
            <person name="Magnabosco C."/>
            <person name="Raghavan V."/>
            <person name="Scher J.U."/>
            <person name="Tett A."/>
            <person name="Cox L.M."/>
            <person name="Gottsegen C."/>
            <person name="Watters A."/>
            <person name="Wiltshire- Gordon J.D."/>
            <person name="Segata N."/>
            <person name="Bonneau R."/>
            <person name="Littman D.R."/>
        </authorList>
    </citation>
    <scope>NUCLEOTIDE SEQUENCE [LARGE SCALE GENOMIC DNA]</scope>
    <source>
        <strain evidence="3">iAQ1173</strain>
    </source>
</reference>
<dbReference type="NCBIfam" id="TIGR03519">
    <property type="entry name" value="T9SS_PorP_fam"/>
    <property type="match status" value="1"/>
</dbReference>
<name>A0A6A7W9C9_9BACT</name>
<gene>
    <name evidence="2" type="ORF">F7D20_03215</name>
</gene>
<keyword evidence="1" id="KW-0732">Signal</keyword>
<keyword evidence="3" id="KW-1185">Reference proteome</keyword>
<evidence type="ECO:0000313" key="2">
    <source>
        <dbReference type="EMBL" id="MQP10991.1"/>
    </source>
</evidence>
<evidence type="ECO:0000313" key="3">
    <source>
        <dbReference type="Proteomes" id="UP000384372"/>
    </source>
</evidence>
<accession>A0A6A7W9C9</accession>
<sequence length="311" mass="34327">MLKRLIILYVLLLGVQSVNAQYDPSFSHYFDMEPSFNPASVGKQAKLNVTGAYAIDLAGYEHNPRTMYVSADMPFYLLKNYHGVGLQLMNDQIGLFTHQRLAAQYAFKRRLFGGMLSAGIQAGFISESFDGSKVDVEEGNDPALPKTNVNGNSVDIGAGVYYMHGAWYVGVSAQHLTSPKIELGETNEIDISPVYYLTGGYNIKLRNPFLSVKPSALVKYDGVAWRGDVSCRLVYTHEKKMLYGGVSYSPTNSVTGLIGGRFHGVVLGYSYEFYTSAISPGNGSHELFVGYQTDINLVKKGRNKHKSVRIL</sequence>
<proteinExistence type="predicted"/>
<feature type="signal peptide" evidence="1">
    <location>
        <begin position="1"/>
        <end position="20"/>
    </location>
</feature>
<dbReference type="AlphaFoldDB" id="A0A6A7W9C9"/>
<dbReference type="EMBL" id="VZAD01000030">
    <property type="protein sequence ID" value="MQP10991.1"/>
    <property type="molecule type" value="Genomic_DNA"/>
</dbReference>
<dbReference type="Proteomes" id="UP000384372">
    <property type="component" value="Unassembled WGS sequence"/>
</dbReference>
<comment type="caution">
    <text evidence="2">The sequence shown here is derived from an EMBL/GenBank/DDBJ whole genome shotgun (WGS) entry which is preliminary data.</text>
</comment>
<dbReference type="RefSeq" id="WP_367383905.1">
    <property type="nucleotide sequence ID" value="NZ_VZAD01000030.1"/>
</dbReference>
<dbReference type="Pfam" id="PF11751">
    <property type="entry name" value="PorP_SprF"/>
    <property type="match status" value="1"/>
</dbReference>
<dbReference type="InterPro" id="IPR019861">
    <property type="entry name" value="PorP/SprF_Bacteroidetes"/>
</dbReference>
<organism evidence="2 3">
    <name type="scientific">Segatella copri</name>
    <dbReference type="NCBI Taxonomy" id="165179"/>
    <lineage>
        <taxon>Bacteria</taxon>
        <taxon>Pseudomonadati</taxon>
        <taxon>Bacteroidota</taxon>
        <taxon>Bacteroidia</taxon>
        <taxon>Bacteroidales</taxon>
        <taxon>Prevotellaceae</taxon>
        <taxon>Segatella</taxon>
    </lineage>
</organism>
<evidence type="ECO:0000256" key="1">
    <source>
        <dbReference type="SAM" id="SignalP"/>
    </source>
</evidence>